<name>Q7MAM2_WOLSU</name>
<reference evidence="7 8" key="1">
    <citation type="journal article" date="2003" name="Proc. Natl. Acad. Sci. U.S.A.">
        <title>Complete genome sequence and analysis of Wolinella succinogenes.</title>
        <authorList>
            <person name="Baar C."/>
            <person name="Eppinger M."/>
            <person name="Raddatz G."/>
            <person name="Simon JM."/>
            <person name="Lanz C."/>
            <person name="Klimmek O."/>
            <person name="Nandakumar R."/>
            <person name="Gross R."/>
            <person name="Rosinus A."/>
            <person name="Keller H."/>
            <person name="Jagtap P."/>
            <person name="Linke B."/>
            <person name="Meyer F."/>
            <person name="Lederer H."/>
            <person name="Schuster S.C."/>
        </authorList>
    </citation>
    <scope>NUCLEOTIDE SEQUENCE [LARGE SCALE GENOMIC DNA]</scope>
    <source>
        <strain evidence="8">ATCC 29543 / DSM 1740 / CCUG 13145 / JCM 31913 / LMG 7466 / NCTC 11488 / FDC 602W</strain>
    </source>
</reference>
<keyword evidence="7" id="KW-0969">Cilium</keyword>
<evidence type="ECO:0000256" key="2">
    <source>
        <dbReference type="ARBA" id="ARBA00008787"/>
    </source>
</evidence>
<keyword evidence="7" id="KW-0966">Cell projection</keyword>
<dbReference type="PIRSF" id="PIRSF039090">
    <property type="entry name" value="Flis"/>
    <property type="match status" value="1"/>
</dbReference>
<comment type="similarity">
    <text evidence="2 6">Belongs to the FliS family.</text>
</comment>
<keyword evidence="4 6" id="KW-1005">Bacterial flagellum biogenesis</keyword>
<gene>
    <name evidence="7" type="ordered locus">WS0151</name>
</gene>
<dbReference type="GO" id="GO:0071973">
    <property type="term" value="P:bacterial-type flagellum-dependent cell motility"/>
    <property type="evidence" value="ECO:0007669"/>
    <property type="project" value="TreeGrafter"/>
</dbReference>
<comment type="subcellular location">
    <subcellularLocation>
        <location evidence="1 6">Cytoplasm</location>
        <location evidence="1 6">Cytosol</location>
    </subcellularLocation>
</comment>
<keyword evidence="8" id="KW-1185">Reference proteome</keyword>
<evidence type="ECO:0000313" key="8">
    <source>
        <dbReference type="Proteomes" id="UP000000422"/>
    </source>
</evidence>
<dbReference type="KEGG" id="wsu:WS0151"/>
<dbReference type="GO" id="GO:0005829">
    <property type="term" value="C:cytosol"/>
    <property type="evidence" value="ECO:0007669"/>
    <property type="project" value="UniProtKB-SubCell"/>
</dbReference>
<dbReference type="InterPro" id="IPR036584">
    <property type="entry name" value="FliS_sf"/>
</dbReference>
<organism evidence="8">
    <name type="scientific">Wolinella succinogenes (strain ATCC 29543 / DSM 1740 / CCUG 13145 / JCM 31913 / LMG 7466 / NCTC 11488 / FDC 602W)</name>
    <name type="common">Vibrio succinogenes</name>
    <dbReference type="NCBI Taxonomy" id="273121"/>
    <lineage>
        <taxon>Bacteria</taxon>
        <taxon>Pseudomonadati</taxon>
        <taxon>Campylobacterota</taxon>
        <taxon>Epsilonproteobacteria</taxon>
        <taxon>Campylobacterales</taxon>
        <taxon>Helicobacteraceae</taxon>
        <taxon>Wolinella</taxon>
    </lineage>
</organism>
<dbReference type="FunFam" id="1.20.120.340:FF:000002">
    <property type="entry name" value="Flagellar secretion chaperone FliS"/>
    <property type="match status" value="1"/>
</dbReference>
<sequence length="129" mass="14855">MRSNAAYSSYQQNSITVESPAKLIEMLYEGILRFTALAKRAMDEEDIEKKIYYVNRTTDIFTELLNSLDYKRGGDVAHYLTGLYTHQIKLLTQANVENNKEKIDIVIKVTRGLLEAWKEIHQNELAKGV</sequence>
<keyword evidence="7" id="KW-0282">Flagellum</keyword>
<dbReference type="eggNOG" id="COG1516">
    <property type="taxonomic scope" value="Bacteria"/>
</dbReference>
<dbReference type="PANTHER" id="PTHR34773:SF1">
    <property type="entry name" value="FLAGELLAR SECRETION CHAPERONE FLIS"/>
    <property type="match status" value="1"/>
</dbReference>
<dbReference type="AlphaFoldDB" id="Q7MAM2"/>
<evidence type="ECO:0000256" key="1">
    <source>
        <dbReference type="ARBA" id="ARBA00004514"/>
    </source>
</evidence>
<dbReference type="CDD" id="cd16098">
    <property type="entry name" value="FliS"/>
    <property type="match status" value="1"/>
</dbReference>
<dbReference type="NCBIfam" id="TIGR00208">
    <property type="entry name" value="fliS"/>
    <property type="match status" value="1"/>
</dbReference>
<dbReference type="EMBL" id="BX571657">
    <property type="protein sequence ID" value="CAE09314.1"/>
    <property type="molecule type" value="Genomic_DNA"/>
</dbReference>
<dbReference type="Gene3D" id="1.20.120.340">
    <property type="entry name" value="Flagellar protein FliS"/>
    <property type="match status" value="1"/>
</dbReference>
<dbReference type="GO" id="GO:0044780">
    <property type="term" value="P:bacterial-type flagellum assembly"/>
    <property type="evidence" value="ECO:0007669"/>
    <property type="project" value="InterPro"/>
</dbReference>
<proteinExistence type="inferred from homology"/>
<dbReference type="SUPFAM" id="SSF101116">
    <property type="entry name" value="Flagellar export chaperone FliS"/>
    <property type="match status" value="1"/>
</dbReference>
<dbReference type="HOGENOM" id="CLU_080373_3_1_7"/>
<evidence type="ECO:0000256" key="3">
    <source>
        <dbReference type="ARBA" id="ARBA00022490"/>
    </source>
</evidence>
<evidence type="ECO:0000256" key="4">
    <source>
        <dbReference type="ARBA" id="ARBA00022795"/>
    </source>
</evidence>
<keyword evidence="3 6" id="KW-0963">Cytoplasm</keyword>
<evidence type="ECO:0000313" key="7">
    <source>
        <dbReference type="EMBL" id="CAE09314.1"/>
    </source>
</evidence>
<dbReference type="Proteomes" id="UP000000422">
    <property type="component" value="Chromosome"/>
</dbReference>
<dbReference type="Pfam" id="PF02561">
    <property type="entry name" value="FliS"/>
    <property type="match status" value="1"/>
</dbReference>
<dbReference type="STRING" id="273121.WS0151"/>
<evidence type="ECO:0000256" key="5">
    <source>
        <dbReference type="ARBA" id="ARBA00023186"/>
    </source>
</evidence>
<dbReference type="PANTHER" id="PTHR34773">
    <property type="entry name" value="FLAGELLAR SECRETION CHAPERONE FLIS"/>
    <property type="match status" value="1"/>
</dbReference>
<keyword evidence="5" id="KW-0143">Chaperone</keyword>
<dbReference type="RefSeq" id="WP_011138114.1">
    <property type="nucleotide sequence ID" value="NC_005090.1"/>
</dbReference>
<accession>Q7MAM2</accession>
<protein>
    <recommendedName>
        <fullName evidence="6">Flagellar secretion chaperone FliS</fullName>
    </recommendedName>
</protein>
<evidence type="ECO:0000256" key="6">
    <source>
        <dbReference type="PIRNR" id="PIRNR039090"/>
    </source>
</evidence>
<dbReference type="InterPro" id="IPR003713">
    <property type="entry name" value="FliS"/>
</dbReference>